<evidence type="ECO:0000313" key="1">
    <source>
        <dbReference type="EMBL" id="CAF4189130.1"/>
    </source>
</evidence>
<name>A0A8S3H030_9BILA</name>
<evidence type="ECO:0000313" key="2">
    <source>
        <dbReference type="EMBL" id="CAF5173993.1"/>
    </source>
</evidence>
<comment type="caution">
    <text evidence="2">The sequence shown here is derived from an EMBL/GenBank/DDBJ whole genome shotgun (WGS) entry which is preliminary data.</text>
</comment>
<dbReference type="Proteomes" id="UP000676336">
    <property type="component" value="Unassembled WGS sequence"/>
</dbReference>
<sequence>MQLVFSSFEGAVPENSKQYYGFTRFAIELNELDDDLRKQLPPTDTRFRPDQ</sequence>
<dbReference type="AlphaFoldDB" id="A0A8S3H030"/>
<organism evidence="2 3">
    <name type="scientific">Rotaria magnacalcarata</name>
    <dbReference type="NCBI Taxonomy" id="392030"/>
    <lineage>
        <taxon>Eukaryota</taxon>
        <taxon>Metazoa</taxon>
        <taxon>Spiralia</taxon>
        <taxon>Gnathifera</taxon>
        <taxon>Rotifera</taxon>
        <taxon>Eurotatoria</taxon>
        <taxon>Bdelloidea</taxon>
        <taxon>Philodinida</taxon>
        <taxon>Philodinidae</taxon>
        <taxon>Rotaria</taxon>
    </lineage>
</organism>
<evidence type="ECO:0000313" key="3">
    <source>
        <dbReference type="Proteomes" id="UP000681967"/>
    </source>
</evidence>
<feature type="non-terminal residue" evidence="2">
    <location>
        <position position="51"/>
    </location>
</feature>
<reference evidence="2" key="1">
    <citation type="submission" date="2021-02" db="EMBL/GenBank/DDBJ databases">
        <authorList>
            <person name="Nowell W R."/>
        </authorList>
    </citation>
    <scope>NUCLEOTIDE SEQUENCE</scope>
</reference>
<dbReference type="InterPro" id="IPR000648">
    <property type="entry name" value="Oxysterol-bd"/>
</dbReference>
<dbReference type="EMBL" id="CAJOBI010016477">
    <property type="protein sequence ID" value="CAF4189130.1"/>
    <property type="molecule type" value="Genomic_DNA"/>
</dbReference>
<proteinExistence type="predicted"/>
<dbReference type="GO" id="GO:0008289">
    <property type="term" value="F:lipid binding"/>
    <property type="evidence" value="ECO:0007669"/>
    <property type="project" value="InterPro"/>
</dbReference>
<dbReference type="Pfam" id="PF01237">
    <property type="entry name" value="Oxysterol_BP"/>
    <property type="match status" value="1"/>
</dbReference>
<dbReference type="EMBL" id="CAJOBH010284884">
    <property type="protein sequence ID" value="CAF5173993.1"/>
    <property type="molecule type" value="Genomic_DNA"/>
</dbReference>
<accession>A0A8S3H030</accession>
<protein>
    <submittedName>
        <fullName evidence="2">Uncharacterized protein</fullName>
    </submittedName>
</protein>
<gene>
    <name evidence="2" type="ORF">BYL167_LOCUS77866</name>
    <name evidence="1" type="ORF">SMN809_LOCUS21375</name>
</gene>
<dbReference type="Proteomes" id="UP000681967">
    <property type="component" value="Unassembled WGS sequence"/>
</dbReference>